<proteinExistence type="predicted"/>
<accession>A0ACB8XM08</accession>
<gene>
    <name evidence="1" type="ORF">L6452_40702</name>
</gene>
<protein>
    <submittedName>
        <fullName evidence="1">Uncharacterized protein</fullName>
    </submittedName>
</protein>
<dbReference type="EMBL" id="CM042062">
    <property type="protein sequence ID" value="KAI3669466.1"/>
    <property type="molecule type" value="Genomic_DNA"/>
</dbReference>
<name>A0ACB8XM08_ARCLA</name>
<dbReference type="Proteomes" id="UP001055879">
    <property type="component" value="Linkage Group LG16"/>
</dbReference>
<organism evidence="1 2">
    <name type="scientific">Arctium lappa</name>
    <name type="common">Greater burdock</name>
    <name type="synonym">Lappa major</name>
    <dbReference type="NCBI Taxonomy" id="4217"/>
    <lineage>
        <taxon>Eukaryota</taxon>
        <taxon>Viridiplantae</taxon>
        <taxon>Streptophyta</taxon>
        <taxon>Embryophyta</taxon>
        <taxon>Tracheophyta</taxon>
        <taxon>Spermatophyta</taxon>
        <taxon>Magnoliopsida</taxon>
        <taxon>eudicotyledons</taxon>
        <taxon>Gunneridae</taxon>
        <taxon>Pentapetalae</taxon>
        <taxon>asterids</taxon>
        <taxon>campanulids</taxon>
        <taxon>Asterales</taxon>
        <taxon>Asteraceae</taxon>
        <taxon>Carduoideae</taxon>
        <taxon>Cardueae</taxon>
        <taxon>Arctiinae</taxon>
        <taxon>Arctium</taxon>
    </lineage>
</organism>
<comment type="caution">
    <text evidence="1">The sequence shown here is derived from an EMBL/GenBank/DDBJ whole genome shotgun (WGS) entry which is preliminary data.</text>
</comment>
<reference evidence="2" key="1">
    <citation type="journal article" date="2022" name="Mol. Ecol. Resour.">
        <title>The genomes of chicory, endive, great burdock and yacon provide insights into Asteraceae palaeo-polyploidization history and plant inulin production.</title>
        <authorList>
            <person name="Fan W."/>
            <person name="Wang S."/>
            <person name="Wang H."/>
            <person name="Wang A."/>
            <person name="Jiang F."/>
            <person name="Liu H."/>
            <person name="Zhao H."/>
            <person name="Xu D."/>
            <person name="Zhang Y."/>
        </authorList>
    </citation>
    <scope>NUCLEOTIDE SEQUENCE [LARGE SCALE GENOMIC DNA]</scope>
    <source>
        <strain evidence="2">cv. Niubang</strain>
    </source>
</reference>
<evidence type="ECO:0000313" key="2">
    <source>
        <dbReference type="Proteomes" id="UP001055879"/>
    </source>
</evidence>
<evidence type="ECO:0000313" key="1">
    <source>
        <dbReference type="EMBL" id="KAI3669466.1"/>
    </source>
</evidence>
<keyword evidence="2" id="KW-1185">Reference proteome</keyword>
<sequence>MERDKFEKEKTKVEQKNVDVFKEISDKRKSVEKDFEEERKVFETEIRMLTRKFSKISTTTMKEKNAKSELHKKSVTLKDQIRPSNLFYDRNVDGSGKSKKSYGKEKMVWRRKGSLDEKKDQKSFVHTTNVKKNNALKGKSFGKPDLVYTVNQLIRHLNSRGRGVAILTGEYATMVSAYYSSEPVLQIL</sequence>
<reference evidence="1 2" key="2">
    <citation type="journal article" date="2022" name="Mol. Ecol. Resour.">
        <title>The genomes of chicory, endive, great burdock and yacon provide insights into Asteraceae paleo-polyploidization history and plant inulin production.</title>
        <authorList>
            <person name="Fan W."/>
            <person name="Wang S."/>
            <person name="Wang H."/>
            <person name="Wang A."/>
            <person name="Jiang F."/>
            <person name="Liu H."/>
            <person name="Zhao H."/>
            <person name="Xu D."/>
            <person name="Zhang Y."/>
        </authorList>
    </citation>
    <scope>NUCLEOTIDE SEQUENCE [LARGE SCALE GENOMIC DNA]</scope>
    <source>
        <strain evidence="2">cv. Niubang</strain>
    </source>
</reference>